<comment type="similarity">
    <text evidence="1">Belongs to the ABC transporter superfamily.</text>
</comment>
<reference evidence="5 6" key="1">
    <citation type="submission" date="2018-03" db="EMBL/GenBank/DDBJ databases">
        <title>The draft genome of Mesorhizobium sp. 6GN-30.</title>
        <authorList>
            <person name="Liu L."/>
            <person name="Li L."/>
            <person name="Wang T."/>
            <person name="Zhang X."/>
            <person name="Liang L."/>
        </authorList>
    </citation>
    <scope>NUCLEOTIDE SEQUENCE [LARGE SCALE GENOMIC DNA]</scope>
    <source>
        <strain evidence="5 6">6GN30</strain>
    </source>
</reference>
<dbReference type="EMBL" id="PXYK01000005">
    <property type="protein sequence ID" value="PSJ63293.1"/>
    <property type="molecule type" value="Genomic_DNA"/>
</dbReference>
<name>A0A2P7SLC6_9HYPH</name>
<proteinExistence type="inferred from homology"/>
<protein>
    <submittedName>
        <fullName evidence="5">ABC transporter ATP-binding protein</fullName>
    </submittedName>
</protein>
<dbReference type="OrthoDB" id="9805029at2"/>
<keyword evidence="6" id="KW-1185">Reference proteome</keyword>
<dbReference type="Proteomes" id="UP000241229">
    <property type="component" value="Unassembled WGS sequence"/>
</dbReference>
<dbReference type="InterPro" id="IPR027417">
    <property type="entry name" value="P-loop_NTPase"/>
</dbReference>
<evidence type="ECO:0000259" key="4">
    <source>
        <dbReference type="PROSITE" id="PS50893"/>
    </source>
</evidence>
<comment type="caution">
    <text evidence="5">The sequence shown here is derived from an EMBL/GenBank/DDBJ whole genome shotgun (WGS) entry which is preliminary data.</text>
</comment>
<organism evidence="5 6">
    <name type="scientific">Kumtagia ephedrae</name>
    <dbReference type="NCBI Taxonomy" id="2116701"/>
    <lineage>
        <taxon>Bacteria</taxon>
        <taxon>Pseudomonadati</taxon>
        <taxon>Pseudomonadota</taxon>
        <taxon>Alphaproteobacteria</taxon>
        <taxon>Hyphomicrobiales</taxon>
        <taxon>Phyllobacteriaceae</taxon>
        <taxon>Kumtagia</taxon>
    </lineage>
</organism>
<dbReference type="InterPro" id="IPR003439">
    <property type="entry name" value="ABC_transporter-like_ATP-bd"/>
</dbReference>
<dbReference type="SMART" id="SM00382">
    <property type="entry name" value="AAA"/>
    <property type="match status" value="2"/>
</dbReference>
<evidence type="ECO:0000256" key="2">
    <source>
        <dbReference type="ARBA" id="ARBA00022741"/>
    </source>
</evidence>
<dbReference type="InterPro" id="IPR017871">
    <property type="entry name" value="ABC_transporter-like_CS"/>
</dbReference>
<dbReference type="GO" id="GO:0016887">
    <property type="term" value="F:ATP hydrolysis activity"/>
    <property type="evidence" value="ECO:0007669"/>
    <property type="project" value="InterPro"/>
</dbReference>
<evidence type="ECO:0000313" key="5">
    <source>
        <dbReference type="EMBL" id="PSJ63293.1"/>
    </source>
</evidence>
<dbReference type="Pfam" id="PF00005">
    <property type="entry name" value="ABC_tran"/>
    <property type="match status" value="2"/>
</dbReference>
<dbReference type="SUPFAM" id="SSF52540">
    <property type="entry name" value="P-loop containing nucleoside triphosphate hydrolases"/>
    <property type="match status" value="2"/>
</dbReference>
<dbReference type="RefSeq" id="WP_106771356.1">
    <property type="nucleotide sequence ID" value="NZ_PXYK01000005.1"/>
</dbReference>
<dbReference type="PANTHER" id="PTHR43790:SF4">
    <property type="entry name" value="GUANOSINE IMPORT ATP-BINDING PROTEIN NUPO"/>
    <property type="match status" value="1"/>
</dbReference>
<evidence type="ECO:0000256" key="1">
    <source>
        <dbReference type="ARBA" id="ARBA00005417"/>
    </source>
</evidence>
<keyword evidence="2" id="KW-0547">Nucleotide-binding</keyword>
<dbReference type="AlphaFoldDB" id="A0A2P7SLC6"/>
<sequence length="524" mass="55309">MTSASPPRPAGKPDLVTLERVTKRFPGIVANNAVDLSIRAGEVHVLLGENGAGKSTLIGMLSGLQQPTEGRILVGGTPTPITSPRHALALGIGTVFQHMMLVPTLTVAENLLLGGSWWRRPKAGELQARAAEIGRTLGISVDLGARVEDLSLGEQQQVEILRALLRDSRLLILDESTSMLTPKGIDDLGALMRRLAENGLAIVFITHKLKEAAAFGDRISVLKLGRKVGEITPERLRSLGEDEIVAEIVEMMFGARAGGDPEEAQRTARAFPEAVAPLLEVRDLAVPAGSGTPGLSGVSFAVRPGEILGIAGIDGNGQKQLAEALAGQLAASGGTIRLAGEAMDGLGVGERHRKGLRYLTDDRLGEGTVGSFPVSINFFLKQIGTPPFWRNGIEQTAAIDKRAGELVRAYDVRTPSLETPIGRLSGGNIQKILIAREFADGARAVIFNKPTYGLDLANTLATRQRIRDIATGGAAVLLISTDLEELLGMCDRISVMASGALVGTVDNAADARTRVGRLMIGLAA</sequence>
<dbReference type="GO" id="GO:0005524">
    <property type="term" value="F:ATP binding"/>
    <property type="evidence" value="ECO:0007669"/>
    <property type="project" value="UniProtKB-KW"/>
</dbReference>
<dbReference type="CDD" id="cd03215">
    <property type="entry name" value="ABC_Carb_Monos_II"/>
    <property type="match status" value="1"/>
</dbReference>
<evidence type="ECO:0000256" key="3">
    <source>
        <dbReference type="ARBA" id="ARBA00022840"/>
    </source>
</evidence>
<evidence type="ECO:0000313" key="6">
    <source>
        <dbReference type="Proteomes" id="UP000241229"/>
    </source>
</evidence>
<dbReference type="PANTHER" id="PTHR43790">
    <property type="entry name" value="CARBOHYDRATE TRANSPORT ATP-BINDING PROTEIN MG119-RELATED"/>
    <property type="match status" value="1"/>
</dbReference>
<feature type="domain" description="ABC transporter" evidence="4">
    <location>
        <begin position="16"/>
        <end position="249"/>
    </location>
</feature>
<gene>
    <name evidence="5" type="ORF">C7I84_06545</name>
</gene>
<feature type="domain" description="ABC transporter" evidence="4">
    <location>
        <begin position="279"/>
        <end position="523"/>
    </location>
</feature>
<dbReference type="PROSITE" id="PS00211">
    <property type="entry name" value="ABC_TRANSPORTER_1"/>
    <property type="match status" value="1"/>
</dbReference>
<dbReference type="InterPro" id="IPR050107">
    <property type="entry name" value="ABC_carbohydrate_import_ATPase"/>
</dbReference>
<dbReference type="Gene3D" id="3.40.50.300">
    <property type="entry name" value="P-loop containing nucleotide triphosphate hydrolases"/>
    <property type="match status" value="2"/>
</dbReference>
<dbReference type="InterPro" id="IPR003593">
    <property type="entry name" value="AAA+_ATPase"/>
</dbReference>
<accession>A0A2P7SLC6</accession>
<keyword evidence="3 5" id="KW-0067">ATP-binding</keyword>
<dbReference type="CDD" id="cd03216">
    <property type="entry name" value="ABC_Carb_Monos_I"/>
    <property type="match status" value="1"/>
</dbReference>
<dbReference type="PROSITE" id="PS50893">
    <property type="entry name" value="ABC_TRANSPORTER_2"/>
    <property type="match status" value="2"/>
</dbReference>